<dbReference type="InterPro" id="IPR029058">
    <property type="entry name" value="AB_hydrolase_fold"/>
</dbReference>
<evidence type="ECO:0000259" key="3">
    <source>
        <dbReference type="Pfam" id="PF07859"/>
    </source>
</evidence>
<evidence type="ECO:0000313" key="5">
    <source>
        <dbReference type="Proteomes" id="UP000241546"/>
    </source>
</evidence>
<dbReference type="Pfam" id="PF07859">
    <property type="entry name" value="Abhydrolase_3"/>
    <property type="match status" value="1"/>
</dbReference>
<keyword evidence="5" id="KW-1185">Reference proteome</keyword>
<dbReference type="Gene3D" id="3.40.50.1820">
    <property type="entry name" value="alpha/beta hydrolase"/>
    <property type="match status" value="1"/>
</dbReference>
<organism evidence="4 5">
    <name type="scientific">Trichoderma citrinoviride</name>
    <dbReference type="NCBI Taxonomy" id="58853"/>
    <lineage>
        <taxon>Eukaryota</taxon>
        <taxon>Fungi</taxon>
        <taxon>Dikarya</taxon>
        <taxon>Ascomycota</taxon>
        <taxon>Pezizomycotina</taxon>
        <taxon>Sordariomycetes</taxon>
        <taxon>Hypocreomycetidae</taxon>
        <taxon>Hypocreales</taxon>
        <taxon>Hypocreaceae</taxon>
        <taxon>Trichoderma</taxon>
    </lineage>
</organism>
<protein>
    <submittedName>
        <fullName evidence="4">Alpha/beta-hydrolase</fullName>
    </submittedName>
</protein>
<dbReference type="AlphaFoldDB" id="A0A2T4BMD9"/>
<dbReference type="Proteomes" id="UP000241546">
    <property type="component" value="Unassembled WGS sequence"/>
</dbReference>
<dbReference type="OrthoDB" id="2152029at2759"/>
<keyword evidence="2" id="KW-0472">Membrane</keyword>
<sequence>MGEKVKLYAFSLFVAPWIFAFVCARFSLYALRNNLNVPIYLLNAGTRVLMGHFTAREIQTLLPSTEEVYRAWIRRKQKLVKDSAMKERLQCDIQPLPEANSSILWVGNRHKAQKVVLYHHGGGYMMSCQPGHIESVWNAFVLSGVESDTEVAVAFLQYSLTPDEKPPVQLRQAASALSELLKAGFSPRDIVVGGDSAGGNLTMQLLHHIIEPHPEASRLSLTEPLFAAALTSPWLSCEVSSPSFLEHDGDDMLSTAIMRSLAADAGYHEDQIVSDEGDSWAKPLECRGTWLSKLNSAVKRVHITIGEREILADQGRALAKNLEALKTGVEVTLWSNPNAGHDLIVAEGVLERIGEATIEMKQWFKELL</sequence>
<feature type="domain" description="Alpha/beta hydrolase fold-3" evidence="3">
    <location>
        <begin position="116"/>
        <end position="343"/>
    </location>
</feature>
<evidence type="ECO:0000256" key="2">
    <source>
        <dbReference type="SAM" id="Phobius"/>
    </source>
</evidence>
<keyword evidence="2" id="KW-0812">Transmembrane</keyword>
<dbReference type="RefSeq" id="XP_024753749.1">
    <property type="nucleotide sequence ID" value="XM_024894714.1"/>
</dbReference>
<keyword evidence="1 4" id="KW-0378">Hydrolase</keyword>
<feature type="transmembrane region" description="Helical" evidence="2">
    <location>
        <begin position="7"/>
        <end position="31"/>
    </location>
</feature>
<proteinExistence type="predicted"/>
<evidence type="ECO:0000256" key="1">
    <source>
        <dbReference type="ARBA" id="ARBA00022801"/>
    </source>
</evidence>
<name>A0A2T4BMD9_9HYPO</name>
<dbReference type="SUPFAM" id="SSF53474">
    <property type="entry name" value="alpha/beta-Hydrolases"/>
    <property type="match status" value="1"/>
</dbReference>
<accession>A0A2T4BMD9</accession>
<dbReference type="GeneID" id="36602832"/>
<gene>
    <name evidence="4" type="ORF">BBK36DRAFT_1164960</name>
</gene>
<dbReference type="InterPro" id="IPR050300">
    <property type="entry name" value="GDXG_lipolytic_enzyme"/>
</dbReference>
<evidence type="ECO:0000313" key="4">
    <source>
        <dbReference type="EMBL" id="PTB70429.1"/>
    </source>
</evidence>
<dbReference type="EMBL" id="KZ680207">
    <property type="protein sequence ID" value="PTB70429.1"/>
    <property type="molecule type" value="Genomic_DNA"/>
</dbReference>
<keyword evidence="2" id="KW-1133">Transmembrane helix</keyword>
<dbReference type="InterPro" id="IPR013094">
    <property type="entry name" value="AB_hydrolase_3"/>
</dbReference>
<reference evidence="5" key="1">
    <citation type="submission" date="2016-07" db="EMBL/GenBank/DDBJ databases">
        <title>Multiple horizontal gene transfer events from other fungi enriched the ability of initially mycotrophic Trichoderma (Ascomycota) to feed on dead plant biomass.</title>
        <authorList>
            <consortium name="DOE Joint Genome Institute"/>
            <person name="Atanasova L."/>
            <person name="Chenthamara K."/>
            <person name="Zhang J."/>
            <person name="Grujic M."/>
            <person name="Henrissat B."/>
            <person name="Kuo A."/>
            <person name="Aerts A."/>
            <person name="Salamov A."/>
            <person name="Lipzen A."/>
            <person name="Labutti K."/>
            <person name="Barry K."/>
            <person name="Miao Y."/>
            <person name="Rahimi M.J."/>
            <person name="Shen Q."/>
            <person name="Grigoriev I.V."/>
            <person name="Kubicek C.P."/>
            <person name="Druzhinina I.S."/>
        </authorList>
    </citation>
    <scope>NUCLEOTIDE SEQUENCE [LARGE SCALE GENOMIC DNA]</scope>
    <source>
        <strain evidence="5">TUCIM 6016</strain>
    </source>
</reference>
<dbReference type="PANTHER" id="PTHR48081:SF31">
    <property type="entry name" value="STERYL ACETYL HYDROLASE MUG81-RELATED"/>
    <property type="match status" value="1"/>
</dbReference>
<dbReference type="GO" id="GO:0016787">
    <property type="term" value="F:hydrolase activity"/>
    <property type="evidence" value="ECO:0007669"/>
    <property type="project" value="UniProtKB-KW"/>
</dbReference>
<dbReference type="PANTHER" id="PTHR48081">
    <property type="entry name" value="AB HYDROLASE SUPERFAMILY PROTEIN C4A8.06C"/>
    <property type="match status" value="1"/>
</dbReference>